<accession>A0ABZ1I672</accession>
<feature type="transmembrane region" description="Helical" evidence="1">
    <location>
        <begin position="195"/>
        <end position="217"/>
    </location>
</feature>
<evidence type="ECO:0000256" key="1">
    <source>
        <dbReference type="SAM" id="Phobius"/>
    </source>
</evidence>
<dbReference type="RefSeq" id="WP_326568429.1">
    <property type="nucleotide sequence ID" value="NZ_CP142149.1"/>
</dbReference>
<evidence type="ECO:0000313" key="2">
    <source>
        <dbReference type="EMBL" id="WSE29466.1"/>
    </source>
</evidence>
<protein>
    <submittedName>
        <fullName evidence="2">Permease prefix domain 1-containing protein</fullName>
    </submittedName>
</protein>
<keyword evidence="1" id="KW-1133">Transmembrane helix</keyword>
<keyword evidence="1" id="KW-0472">Membrane</keyword>
<feature type="transmembrane region" description="Helical" evidence="1">
    <location>
        <begin position="130"/>
        <end position="153"/>
    </location>
</feature>
<feature type="transmembrane region" description="Helical" evidence="1">
    <location>
        <begin position="88"/>
        <end position="110"/>
    </location>
</feature>
<dbReference type="NCBIfam" id="NF038403">
    <property type="entry name" value="perm_prefix_1"/>
    <property type="match status" value="1"/>
</dbReference>
<dbReference type="Proteomes" id="UP001330812">
    <property type="component" value="Chromosome"/>
</dbReference>
<reference evidence="2 3" key="1">
    <citation type="journal article" date="2015" name="Int. J. Syst. Evol. Microbiol.">
        <title>Amycolatopsis rhabdoformis sp. nov., an actinomycete isolated from a tropical forest soil.</title>
        <authorList>
            <person name="Souza W.R."/>
            <person name="Silva R.E."/>
            <person name="Goodfellow M."/>
            <person name="Busarakam K."/>
            <person name="Figueiro F.S."/>
            <person name="Ferreira D."/>
            <person name="Rodrigues-Filho E."/>
            <person name="Moraes L.A.B."/>
            <person name="Zucchi T.D."/>
        </authorList>
    </citation>
    <scope>NUCLEOTIDE SEQUENCE [LARGE SCALE GENOMIC DNA]</scope>
    <source>
        <strain evidence="2 3">NCIMB 14900</strain>
    </source>
</reference>
<name>A0ABZ1I672_9PSEU</name>
<dbReference type="EMBL" id="CP142149">
    <property type="protein sequence ID" value="WSE29466.1"/>
    <property type="molecule type" value="Genomic_DNA"/>
</dbReference>
<dbReference type="InterPro" id="IPR047928">
    <property type="entry name" value="Perm_prefix_1"/>
</dbReference>
<feature type="transmembrane region" description="Helical" evidence="1">
    <location>
        <begin position="165"/>
        <end position="189"/>
    </location>
</feature>
<sequence length="231" mass="25051">MTAGEVRVKGIEGYLADLDRRLVGCRSTKDDLLDEARDGLHDAADAYRQGGWPAEEAERRAVADFGGVDAVAGDYQAELSMHSGVRTLWKLVLGVPAMQLSWDFARILTFGDWTKLSTPSPGWYPVAMHFSHGAVFVVPAVGLLALICTRWLSRRVDGVRLARTCGFFIAAAVGVNLASVLTLVVATGFVDVSRLFLSVPCVLLMVAYVLLSVRLVVLARRSWGRCATIVA</sequence>
<proteinExistence type="predicted"/>
<gene>
    <name evidence="2" type="ORF">VSH64_42815</name>
</gene>
<organism evidence="2 3">
    <name type="scientific">Amycolatopsis rhabdoformis</name>
    <dbReference type="NCBI Taxonomy" id="1448059"/>
    <lineage>
        <taxon>Bacteria</taxon>
        <taxon>Bacillati</taxon>
        <taxon>Actinomycetota</taxon>
        <taxon>Actinomycetes</taxon>
        <taxon>Pseudonocardiales</taxon>
        <taxon>Pseudonocardiaceae</taxon>
        <taxon>Amycolatopsis</taxon>
    </lineage>
</organism>
<evidence type="ECO:0000313" key="3">
    <source>
        <dbReference type="Proteomes" id="UP001330812"/>
    </source>
</evidence>
<keyword evidence="1" id="KW-0812">Transmembrane</keyword>
<keyword evidence="3" id="KW-1185">Reference proteome</keyword>